<name>A0A550I2S2_9FLAO</name>
<dbReference type="Pfam" id="PF03559">
    <property type="entry name" value="Hexose_dehydrat"/>
    <property type="match status" value="2"/>
</dbReference>
<organism evidence="2 3">
    <name type="scientific">Christiangramia sabulilitoris</name>
    <dbReference type="NCBI Taxonomy" id="2583991"/>
    <lineage>
        <taxon>Bacteria</taxon>
        <taxon>Pseudomonadati</taxon>
        <taxon>Bacteroidota</taxon>
        <taxon>Flavobacteriia</taxon>
        <taxon>Flavobacteriales</taxon>
        <taxon>Flavobacteriaceae</taxon>
        <taxon>Christiangramia</taxon>
    </lineage>
</organism>
<dbReference type="EMBL" id="VHSF01000002">
    <property type="protein sequence ID" value="TRO65118.1"/>
    <property type="molecule type" value="Genomic_DNA"/>
</dbReference>
<dbReference type="OrthoDB" id="9814961at2"/>
<evidence type="ECO:0000259" key="1">
    <source>
        <dbReference type="Pfam" id="PF03559"/>
    </source>
</evidence>
<dbReference type="Proteomes" id="UP000315131">
    <property type="component" value="Unassembled WGS sequence"/>
</dbReference>
<dbReference type="InterPro" id="IPR038153">
    <property type="entry name" value="EvaA-like_sf"/>
</dbReference>
<keyword evidence="3" id="KW-1185">Reference proteome</keyword>
<reference evidence="2 3" key="1">
    <citation type="submission" date="2019-06" db="EMBL/GenBank/DDBJ databases">
        <title>Gramella sabulilitoris sp. nov., isolated from a marine sand.</title>
        <authorList>
            <person name="Yoon J.-H."/>
        </authorList>
    </citation>
    <scope>NUCLEOTIDE SEQUENCE [LARGE SCALE GENOMIC DNA]</scope>
    <source>
        <strain evidence="2 3">HSMS-1</strain>
    </source>
</reference>
<feature type="domain" description="dTDP-4-dehydro-6-deoxy-alpha-D-glucopyranose 2,3-dehydratase" evidence="1">
    <location>
        <begin position="268"/>
        <end position="469"/>
    </location>
</feature>
<feature type="domain" description="dTDP-4-dehydro-6-deoxy-alpha-D-glucopyranose 2,3-dehydratase" evidence="1">
    <location>
        <begin position="24"/>
        <end position="222"/>
    </location>
</feature>
<comment type="caution">
    <text evidence="2">The sequence shown here is derived from an EMBL/GenBank/DDBJ whole genome shotgun (WGS) entry which is preliminary data.</text>
</comment>
<dbReference type="AlphaFoldDB" id="A0A550I2S2"/>
<evidence type="ECO:0000313" key="2">
    <source>
        <dbReference type="EMBL" id="TRO65118.1"/>
    </source>
</evidence>
<accession>A0A550I2S2</accession>
<dbReference type="GO" id="GO:0016829">
    <property type="term" value="F:lyase activity"/>
    <property type="evidence" value="ECO:0007669"/>
    <property type="project" value="InterPro"/>
</dbReference>
<dbReference type="Gene3D" id="3.90.79.40">
    <property type="entry name" value="EvaA sugar 2,3-dehydratase subunit"/>
    <property type="match status" value="2"/>
</dbReference>
<evidence type="ECO:0000313" key="3">
    <source>
        <dbReference type="Proteomes" id="UP000315131"/>
    </source>
</evidence>
<protein>
    <submittedName>
        <fullName evidence="2">NDP-hexose 2,3-dehydratase</fullName>
    </submittedName>
</protein>
<proteinExistence type="predicted"/>
<sequence>MNNYLINLFTKSLLGNKAVHSTSYALKWIKEQNRKVNVDINEVPFSSLKDWDFSQNSLMHNSGKFFSIDGIRISTNYGEITDWEQPIINQPEIGYLGFITKEFDGVLHFLVQAKIEPGNINFVQLSPTLQATKSNYSKVHKGNAPAYLNYFQNVKKEQILIDQLQSEQGARFLKKRNRNIIIKIDEELEILDNFIWLTLSQIKELMRFDNVVNMDTRTVVSGIPLFESSKINLDQFRHTFPGFSSSNFNEGLLESCAYDSENVNSLDDIIKFITYQKCKWELDVCKKPLHSLENWIITDRNIYHIDNKYFEIIAADIVIDNREVVNWSQPMVKPVQEGLCALICKNINGVLHFIMQAKLECGNFDIIELAPTVQCLTDNYRTDSSIEGLPYLKYILNTDKGKLIFDTFQSEEGGRFYKEQNRSMIIFDEDEIPINLPENYIWMSYNQLQMFLKHNNYLNIQARSLLSALSFKLAYEETIE</sequence>
<gene>
    <name evidence="2" type="ORF">FGM01_06845</name>
</gene>
<dbReference type="RefSeq" id="WP_143410412.1">
    <property type="nucleotide sequence ID" value="NZ_VHSF01000002.1"/>
</dbReference>
<dbReference type="InterPro" id="IPR005212">
    <property type="entry name" value="EvaA-like"/>
</dbReference>